<protein>
    <submittedName>
        <fullName evidence="3">Uncharacterized protein</fullName>
    </submittedName>
</protein>
<keyword evidence="2" id="KW-0472">Membrane</keyword>
<feature type="region of interest" description="Disordered" evidence="1">
    <location>
        <begin position="1"/>
        <end position="29"/>
    </location>
</feature>
<dbReference type="Proteomes" id="UP001143480">
    <property type="component" value="Unassembled WGS sequence"/>
</dbReference>
<evidence type="ECO:0000256" key="1">
    <source>
        <dbReference type="SAM" id="MobiDB-lite"/>
    </source>
</evidence>
<evidence type="ECO:0000313" key="3">
    <source>
        <dbReference type="EMBL" id="GLK99845.1"/>
    </source>
</evidence>
<keyword evidence="4" id="KW-1185">Reference proteome</keyword>
<sequence length="199" mass="21085">MNPQQLPPDQTAPGWPTNPPSGAIPTHAMPTSAVPISAIPTGAVPTSAGPVEPRRSRRVTVVAVLAVVFLLAFVGNGVAVLAVQARLNNEKAKLSTELAARQHAEAAARADLETRFKQADLPRKLQTVRDRDRAASDALIAWGTSSQPLSGLKTIRQARNSCQAAVIDYDATAAQFPDDLLVGLPNRINLNDESTNCGR</sequence>
<feature type="transmembrane region" description="Helical" evidence="2">
    <location>
        <begin position="59"/>
        <end position="83"/>
    </location>
</feature>
<gene>
    <name evidence="3" type="ORF">GCM10017581_015860</name>
</gene>
<dbReference type="AlphaFoldDB" id="A0A9W6NK80"/>
<evidence type="ECO:0000256" key="2">
    <source>
        <dbReference type="SAM" id="Phobius"/>
    </source>
</evidence>
<keyword evidence="2" id="KW-1133">Transmembrane helix</keyword>
<keyword evidence="2" id="KW-0812">Transmembrane</keyword>
<reference evidence="3" key="1">
    <citation type="journal article" date="2014" name="Int. J. Syst. Evol. Microbiol.">
        <title>Complete genome sequence of Corynebacterium casei LMG S-19264T (=DSM 44701T), isolated from a smear-ripened cheese.</title>
        <authorList>
            <consortium name="US DOE Joint Genome Institute (JGI-PGF)"/>
            <person name="Walter F."/>
            <person name="Albersmeier A."/>
            <person name="Kalinowski J."/>
            <person name="Ruckert C."/>
        </authorList>
    </citation>
    <scope>NUCLEOTIDE SEQUENCE</scope>
    <source>
        <strain evidence="3">VKM Ac-1321</strain>
    </source>
</reference>
<reference evidence="3" key="2">
    <citation type="submission" date="2023-01" db="EMBL/GenBank/DDBJ databases">
        <authorList>
            <person name="Sun Q."/>
            <person name="Evtushenko L."/>
        </authorList>
    </citation>
    <scope>NUCLEOTIDE SEQUENCE</scope>
    <source>
        <strain evidence="3">VKM Ac-1321</strain>
    </source>
</reference>
<dbReference type="EMBL" id="BSFP01000005">
    <property type="protein sequence ID" value="GLK99845.1"/>
    <property type="molecule type" value="Genomic_DNA"/>
</dbReference>
<comment type="caution">
    <text evidence="3">The sequence shown here is derived from an EMBL/GenBank/DDBJ whole genome shotgun (WGS) entry which is preliminary data.</text>
</comment>
<organism evidence="3 4">
    <name type="scientific">Dactylosporangium matsuzakiense</name>
    <dbReference type="NCBI Taxonomy" id="53360"/>
    <lineage>
        <taxon>Bacteria</taxon>
        <taxon>Bacillati</taxon>
        <taxon>Actinomycetota</taxon>
        <taxon>Actinomycetes</taxon>
        <taxon>Micromonosporales</taxon>
        <taxon>Micromonosporaceae</taxon>
        <taxon>Dactylosporangium</taxon>
    </lineage>
</organism>
<accession>A0A9W6NK80</accession>
<evidence type="ECO:0000313" key="4">
    <source>
        <dbReference type="Proteomes" id="UP001143480"/>
    </source>
</evidence>
<proteinExistence type="predicted"/>
<name>A0A9W6NK80_9ACTN</name>